<dbReference type="InterPro" id="IPR025248">
    <property type="entry name" value="DUF4007"/>
</dbReference>
<feature type="domain" description="DUF4007" evidence="1">
    <location>
        <begin position="6"/>
        <end position="289"/>
    </location>
</feature>
<dbReference type="EMBL" id="VSSQ01000592">
    <property type="protein sequence ID" value="MPL98147.1"/>
    <property type="molecule type" value="Genomic_DNA"/>
</dbReference>
<comment type="caution">
    <text evidence="2">The sequence shown here is derived from an EMBL/GenBank/DDBJ whole genome shotgun (WGS) entry which is preliminary data.</text>
</comment>
<dbReference type="AlphaFoldDB" id="A0A644W3H4"/>
<gene>
    <name evidence="2" type="ORF">SDC9_44347</name>
</gene>
<name>A0A644W3H4_9ZZZZ</name>
<organism evidence="2">
    <name type="scientific">bioreactor metagenome</name>
    <dbReference type="NCBI Taxonomy" id="1076179"/>
    <lineage>
        <taxon>unclassified sequences</taxon>
        <taxon>metagenomes</taxon>
        <taxon>ecological metagenomes</taxon>
    </lineage>
</organism>
<accession>A0A644W3H4</accession>
<sequence length="295" mass="33665">MIKMKFRGHETFFVRKGWLNKGLKYVSKDPLVFMGTNGNPMDILGIGSNMVKSLRYWLQAFTLTVEPTSGKRDQHLTSFGQDVFKNDPYLEEIGTLCLLHYRLVTNSDDATAWYYFFNEFRPTEYNRDDFVLQLSNYLRLNGVDVSERSLEDDYNCIISTYVPRAKSNPEKVRAESNIDCPLGELGLVDIANKKNKTYKKSEIKKDLLPPLIALAIILEQSNGNKEVKISAIQGDANNIGKVFNISIISLTSLLYKLELMGYIKVIRTAGLDVINIITMMSFEDCVLAYYQSLEQ</sequence>
<proteinExistence type="predicted"/>
<reference evidence="2" key="1">
    <citation type="submission" date="2019-08" db="EMBL/GenBank/DDBJ databases">
        <authorList>
            <person name="Kucharzyk K."/>
            <person name="Murdoch R.W."/>
            <person name="Higgins S."/>
            <person name="Loffler F."/>
        </authorList>
    </citation>
    <scope>NUCLEOTIDE SEQUENCE</scope>
</reference>
<evidence type="ECO:0000259" key="1">
    <source>
        <dbReference type="Pfam" id="PF13182"/>
    </source>
</evidence>
<dbReference type="Pfam" id="PF13182">
    <property type="entry name" value="DUF4007"/>
    <property type="match status" value="1"/>
</dbReference>
<evidence type="ECO:0000313" key="2">
    <source>
        <dbReference type="EMBL" id="MPL98147.1"/>
    </source>
</evidence>
<protein>
    <recommendedName>
        <fullName evidence="1">DUF4007 domain-containing protein</fullName>
    </recommendedName>
</protein>